<organism evidence="1 2">
    <name type="scientific">Stegodyphus mimosarum</name>
    <name type="common">African social velvet spider</name>
    <dbReference type="NCBI Taxonomy" id="407821"/>
    <lineage>
        <taxon>Eukaryota</taxon>
        <taxon>Metazoa</taxon>
        <taxon>Ecdysozoa</taxon>
        <taxon>Arthropoda</taxon>
        <taxon>Chelicerata</taxon>
        <taxon>Arachnida</taxon>
        <taxon>Araneae</taxon>
        <taxon>Araneomorphae</taxon>
        <taxon>Entelegynae</taxon>
        <taxon>Eresoidea</taxon>
        <taxon>Eresidae</taxon>
        <taxon>Stegodyphus</taxon>
    </lineage>
</organism>
<dbReference type="AlphaFoldDB" id="A0A087TLQ6"/>
<sequence length="62" mass="6844">MFGSTYRCEQLFSVTKGNKSPIRNRINDAYLGSALKVITANKISPEIGKIIAKKICQVSGRK</sequence>
<dbReference type="Proteomes" id="UP000054359">
    <property type="component" value="Unassembled WGS sequence"/>
</dbReference>
<dbReference type="EMBL" id="KK115789">
    <property type="protein sequence ID" value="KFM66045.1"/>
    <property type="molecule type" value="Genomic_DNA"/>
</dbReference>
<name>A0A087TLQ6_STEMI</name>
<evidence type="ECO:0000313" key="2">
    <source>
        <dbReference type="Proteomes" id="UP000054359"/>
    </source>
</evidence>
<evidence type="ECO:0000313" key="1">
    <source>
        <dbReference type="EMBL" id="KFM66045.1"/>
    </source>
</evidence>
<dbReference type="OrthoDB" id="6623314at2759"/>
<reference evidence="1 2" key="1">
    <citation type="submission" date="2013-11" db="EMBL/GenBank/DDBJ databases">
        <title>Genome sequencing of Stegodyphus mimosarum.</title>
        <authorList>
            <person name="Bechsgaard J."/>
        </authorList>
    </citation>
    <scope>NUCLEOTIDE SEQUENCE [LARGE SCALE GENOMIC DNA]</scope>
</reference>
<feature type="non-terminal residue" evidence="1">
    <location>
        <position position="62"/>
    </location>
</feature>
<dbReference type="STRING" id="407821.A0A087TLQ6"/>
<accession>A0A087TLQ6</accession>
<gene>
    <name evidence="1" type="ORF">X975_25022</name>
</gene>
<protein>
    <submittedName>
        <fullName evidence="1">Uncharacterized protein</fullName>
    </submittedName>
</protein>
<keyword evidence="2" id="KW-1185">Reference proteome</keyword>
<proteinExistence type="predicted"/>